<accession>U7QSN4</accession>
<dbReference type="EMBL" id="AXDT01000407">
    <property type="protein sequence ID" value="ERT10297.1"/>
    <property type="molecule type" value="Genomic_DNA"/>
</dbReference>
<dbReference type="Proteomes" id="UP000017133">
    <property type="component" value="Unassembled WGS sequence"/>
</dbReference>
<gene>
    <name evidence="1" type="ORF">O185_25755</name>
</gene>
<comment type="caution">
    <text evidence="1">The sequence shown here is derived from an EMBL/GenBank/DDBJ whole genome shotgun (WGS) entry which is preliminary data.</text>
</comment>
<name>U7QSN4_PHOTE</name>
<sequence length="62" mass="7423">MKMEKFKYEERNGKNDKIYKKSLMKTIHFLGVFNRLLSVINSAIRHIYLTCHDHLKARIQGD</sequence>
<evidence type="ECO:0000313" key="2">
    <source>
        <dbReference type="Proteomes" id="UP000017133"/>
    </source>
</evidence>
<protein>
    <submittedName>
        <fullName evidence="1">Uncharacterized protein</fullName>
    </submittedName>
</protein>
<dbReference type="AlphaFoldDB" id="U7QSN4"/>
<evidence type="ECO:0000313" key="1">
    <source>
        <dbReference type="EMBL" id="ERT10297.1"/>
    </source>
</evidence>
<dbReference type="PATRIC" id="fig|1389415.4.peg.5085"/>
<reference evidence="1 2" key="1">
    <citation type="submission" date="2013-10" db="EMBL/GenBank/DDBJ databases">
        <title>Whole Genome Shotgun Sequence of Photorhabdus temperata J3.</title>
        <authorList>
            <person name="Park G.-S."/>
            <person name="Hong S.-J."/>
            <person name="Shin J.-H."/>
        </authorList>
    </citation>
    <scope>NUCLEOTIDE SEQUENCE [LARGE SCALE GENOMIC DNA]</scope>
    <source>
        <strain evidence="1 2">J3</strain>
    </source>
</reference>
<organism evidence="1 2">
    <name type="scientific">Photorhabdus temperata J3</name>
    <dbReference type="NCBI Taxonomy" id="1389415"/>
    <lineage>
        <taxon>Bacteria</taxon>
        <taxon>Pseudomonadati</taxon>
        <taxon>Pseudomonadota</taxon>
        <taxon>Gammaproteobacteria</taxon>
        <taxon>Enterobacterales</taxon>
        <taxon>Morganellaceae</taxon>
        <taxon>Photorhabdus</taxon>
    </lineage>
</organism>
<proteinExistence type="predicted"/>
<keyword evidence="2" id="KW-1185">Reference proteome</keyword>